<evidence type="ECO:0000256" key="1">
    <source>
        <dbReference type="SAM" id="MobiDB-lite"/>
    </source>
</evidence>
<name>A0A2T8KS55_9POAL</name>
<dbReference type="Proteomes" id="UP000243499">
    <property type="component" value="Chromosome 2"/>
</dbReference>
<evidence type="ECO:0000313" key="2">
    <source>
        <dbReference type="EMBL" id="PVH64962.1"/>
    </source>
</evidence>
<sequence length="128" mass="13511">MTSPAAALASPPAHDPVDVHQVSHVPQDHAHPDDFRDLNPTPVARDKAIALSVLLPDLRVHDSMCDAIASSTPRKPFSETSDRTPDAHFFLHPSSLPCPPPSPAPSLSTRAVGPCGPSPARVWQAPGV</sequence>
<dbReference type="EMBL" id="CM008047">
    <property type="protein sequence ID" value="PVH64962.1"/>
    <property type="molecule type" value="Genomic_DNA"/>
</dbReference>
<feature type="region of interest" description="Disordered" evidence="1">
    <location>
        <begin position="94"/>
        <end position="117"/>
    </location>
</feature>
<proteinExistence type="predicted"/>
<gene>
    <name evidence="2" type="ORF">PAHAL_2G394500</name>
</gene>
<reference evidence="2" key="1">
    <citation type="submission" date="2018-04" db="EMBL/GenBank/DDBJ databases">
        <title>WGS assembly of Panicum hallii.</title>
        <authorList>
            <person name="Lovell J."/>
            <person name="Jenkins J."/>
            <person name="Lowry D."/>
            <person name="Mamidi S."/>
            <person name="Sreedasyam A."/>
            <person name="Weng X."/>
            <person name="Barry K."/>
            <person name="Bonette J."/>
            <person name="Campitelli B."/>
            <person name="Daum C."/>
            <person name="Gordon S."/>
            <person name="Gould B."/>
            <person name="Lipzen A."/>
            <person name="Macqueen A."/>
            <person name="Palacio-Mejia J."/>
            <person name="Plott C."/>
            <person name="Shakirov E."/>
            <person name="Shu S."/>
            <person name="Yoshinaga Y."/>
            <person name="Zane M."/>
            <person name="Rokhsar D."/>
            <person name="Grimwood J."/>
            <person name="Schmutz J."/>
            <person name="Juenger T."/>
        </authorList>
    </citation>
    <scope>NUCLEOTIDE SEQUENCE [LARGE SCALE GENOMIC DNA]</scope>
    <source>
        <strain evidence="2">FIL2</strain>
    </source>
</reference>
<accession>A0A2T8KS55</accession>
<feature type="compositionally biased region" description="Low complexity" evidence="1">
    <location>
        <begin position="1"/>
        <end position="12"/>
    </location>
</feature>
<feature type="region of interest" description="Disordered" evidence="1">
    <location>
        <begin position="1"/>
        <end position="40"/>
    </location>
</feature>
<dbReference type="AlphaFoldDB" id="A0A2T8KS55"/>
<dbReference type="Gramene" id="PVH64962">
    <property type="protein sequence ID" value="PVH64962"/>
    <property type="gene ID" value="PAHAL_2G394500"/>
</dbReference>
<feature type="compositionally biased region" description="Basic and acidic residues" evidence="1">
    <location>
        <begin position="26"/>
        <end position="37"/>
    </location>
</feature>
<organism evidence="2">
    <name type="scientific">Panicum hallii</name>
    <dbReference type="NCBI Taxonomy" id="206008"/>
    <lineage>
        <taxon>Eukaryota</taxon>
        <taxon>Viridiplantae</taxon>
        <taxon>Streptophyta</taxon>
        <taxon>Embryophyta</taxon>
        <taxon>Tracheophyta</taxon>
        <taxon>Spermatophyta</taxon>
        <taxon>Magnoliopsida</taxon>
        <taxon>Liliopsida</taxon>
        <taxon>Poales</taxon>
        <taxon>Poaceae</taxon>
        <taxon>PACMAD clade</taxon>
        <taxon>Panicoideae</taxon>
        <taxon>Panicodae</taxon>
        <taxon>Paniceae</taxon>
        <taxon>Panicinae</taxon>
        <taxon>Panicum</taxon>
        <taxon>Panicum sect. Panicum</taxon>
    </lineage>
</organism>
<protein>
    <submittedName>
        <fullName evidence="2">Uncharacterized protein</fullName>
    </submittedName>
</protein>